<gene>
    <name evidence="8" type="ORF">RDI58_026284</name>
</gene>
<comment type="subcellular location">
    <subcellularLocation>
        <location evidence="1">Nucleus</location>
    </subcellularLocation>
</comment>
<dbReference type="SUPFAM" id="SSF101941">
    <property type="entry name" value="NAC domain"/>
    <property type="match status" value="1"/>
</dbReference>
<dbReference type="Pfam" id="PF02365">
    <property type="entry name" value="NAM"/>
    <property type="match status" value="1"/>
</dbReference>
<keyword evidence="9" id="KW-1185">Reference proteome</keyword>
<evidence type="ECO:0000256" key="5">
    <source>
        <dbReference type="ARBA" id="ARBA00023242"/>
    </source>
</evidence>
<keyword evidence="4" id="KW-0804">Transcription</keyword>
<dbReference type="InterPro" id="IPR036093">
    <property type="entry name" value="NAC_dom_sf"/>
</dbReference>
<dbReference type="AlphaFoldDB" id="A0AAN8SZW4"/>
<dbReference type="EMBL" id="JBANQN010000011">
    <property type="protein sequence ID" value="KAK6775283.1"/>
    <property type="molecule type" value="Genomic_DNA"/>
</dbReference>
<reference evidence="8 9" key="1">
    <citation type="submission" date="2024-02" db="EMBL/GenBank/DDBJ databases">
        <title>de novo genome assembly of Solanum bulbocastanum strain 11H21.</title>
        <authorList>
            <person name="Hosaka A.J."/>
        </authorList>
    </citation>
    <scope>NUCLEOTIDE SEQUENCE [LARGE SCALE GENOMIC DNA]</scope>
    <source>
        <tissue evidence="8">Young leaves</tissue>
    </source>
</reference>
<evidence type="ECO:0000256" key="6">
    <source>
        <dbReference type="SAM" id="MobiDB-lite"/>
    </source>
</evidence>
<dbReference type="Gene3D" id="2.170.150.80">
    <property type="entry name" value="NAC domain"/>
    <property type="match status" value="1"/>
</dbReference>
<keyword evidence="3" id="KW-0238">DNA-binding</keyword>
<keyword evidence="5" id="KW-0539">Nucleus</keyword>
<evidence type="ECO:0000256" key="3">
    <source>
        <dbReference type="ARBA" id="ARBA00023125"/>
    </source>
</evidence>
<evidence type="ECO:0000256" key="4">
    <source>
        <dbReference type="ARBA" id="ARBA00023163"/>
    </source>
</evidence>
<name>A0AAN8SZW4_SOLBU</name>
<dbReference type="InterPro" id="IPR003441">
    <property type="entry name" value="NAC-dom"/>
</dbReference>
<evidence type="ECO:0000313" key="9">
    <source>
        <dbReference type="Proteomes" id="UP001371456"/>
    </source>
</evidence>
<evidence type="ECO:0000256" key="1">
    <source>
        <dbReference type="ARBA" id="ARBA00004123"/>
    </source>
</evidence>
<feature type="compositionally biased region" description="Acidic residues" evidence="6">
    <location>
        <begin position="159"/>
        <end position="176"/>
    </location>
</feature>
<evidence type="ECO:0000313" key="8">
    <source>
        <dbReference type="EMBL" id="KAK6775283.1"/>
    </source>
</evidence>
<comment type="caution">
    <text evidence="8">The sequence shown here is derived from an EMBL/GenBank/DDBJ whole genome shotgun (WGS) entry which is preliminary data.</text>
</comment>
<dbReference type="PANTHER" id="PTHR31989">
    <property type="entry name" value="NAC DOMAIN-CONTAINING PROTEIN 82-RELATED"/>
    <property type="match status" value="1"/>
</dbReference>
<organism evidence="8 9">
    <name type="scientific">Solanum bulbocastanum</name>
    <name type="common">Wild potato</name>
    <dbReference type="NCBI Taxonomy" id="147425"/>
    <lineage>
        <taxon>Eukaryota</taxon>
        <taxon>Viridiplantae</taxon>
        <taxon>Streptophyta</taxon>
        <taxon>Embryophyta</taxon>
        <taxon>Tracheophyta</taxon>
        <taxon>Spermatophyta</taxon>
        <taxon>Magnoliopsida</taxon>
        <taxon>eudicotyledons</taxon>
        <taxon>Gunneridae</taxon>
        <taxon>Pentapetalae</taxon>
        <taxon>asterids</taxon>
        <taxon>lamiids</taxon>
        <taxon>Solanales</taxon>
        <taxon>Solanaceae</taxon>
        <taxon>Solanoideae</taxon>
        <taxon>Solaneae</taxon>
        <taxon>Solanum</taxon>
    </lineage>
</organism>
<feature type="region of interest" description="Disordered" evidence="6">
    <location>
        <begin position="156"/>
        <end position="176"/>
    </location>
</feature>
<evidence type="ECO:0000259" key="7">
    <source>
        <dbReference type="PROSITE" id="PS51005"/>
    </source>
</evidence>
<evidence type="ECO:0000256" key="2">
    <source>
        <dbReference type="ARBA" id="ARBA00023015"/>
    </source>
</evidence>
<sequence>MTLSRSKHSLGFRFHPSDKELINHLKRFMLDGIFPRPDVIKIEDVFGDLEPWQIIDGEKTCYFLTRLKKFKNSTKKFSRTVGSGTWSGQTSGIPIRDKSNRNIIIGYKRSLRYESGIEKDQSEKWLLKEYFLADEYIKKSKNKDIFVICRIKEKKKEEEENNNDDDDDDDVKDEDVDGLMDHLFGGNYDQVISNDNDNQLEGNYEASTSTLNNNVQHGELGEVEQFNGNNPYENSSFESVLEMIEF</sequence>
<dbReference type="PROSITE" id="PS51005">
    <property type="entry name" value="NAC"/>
    <property type="match status" value="1"/>
</dbReference>
<dbReference type="GO" id="GO:0006355">
    <property type="term" value="P:regulation of DNA-templated transcription"/>
    <property type="evidence" value="ECO:0007669"/>
    <property type="project" value="InterPro"/>
</dbReference>
<keyword evidence="2" id="KW-0805">Transcription regulation</keyword>
<proteinExistence type="predicted"/>
<dbReference type="Proteomes" id="UP001371456">
    <property type="component" value="Unassembled WGS sequence"/>
</dbReference>
<feature type="domain" description="NAC" evidence="7">
    <location>
        <begin position="8"/>
        <end position="154"/>
    </location>
</feature>
<dbReference type="GO" id="GO:0003677">
    <property type="term" value="F:DNA binding"/>
    <property type="evidence" value="ECO:0007669"/>
    <property type="project" value="UniProtKB-KW"/>
</dbReference>
<accession>A0AAN8SZW4</accession>
<dbReference type="GO" id="GO:0005634">
    <property type="term" value="C:nucleus"/>
    <property type="evidence" value="ECO:0007669"/>
    <property type="project" value="UniProtKB-SubCell"/>
</dbReference>
<protein>
    <recommendedName>
        <fullName evidence="7">NAC domain-containing protein</fullName>
    </recommendedName>
</protein>